<dbReference type="InterPro" id="IPR004808">
    <property type="entry name" value="AP_endonuc_1"/>
</dbReference>
<evidence type="ECO:0000256" key="8">
    <source>
        <dbReference type="SAM" id="MobiDB-lite"/>
    </source>
</evidence>
<dbReference type="GO" id="GO:0046872">
    <property type="term" value="F:metal ion binding"/>
    <property type="evidence" value="ECO:0007669"/>
    <property type="project" value="UniProtKB-KW"/>
</dbReference>
<feature type="domain" description="Endonuclease/exonuclease/phosphatase" evidence="9">
    <location>
        <begin position="252"/>
        <end position="435"/>
    </location>
</feature>
<feature type="active site" evidence="5">
    <location>
        <position position="209"/>
    </location>
</feature>
<evidence type="ECO:0000256" key="3">
    <source>
        <dbReference type="ARBA" id="ARBA00022801"/>
    </source>
</evidence>
<dbReference type="InterPro" id="IPR036691">
    <property type="entry name" value="Endo/exonu/phosph_ase_sf"/>
</dbReference>
<dbReference type="GO" id="GO:0005634">
    <property type="term" value="C:nucleus"/>
    <property type="evidence" value="ECO:0007669"/>
    <property type="project" value="TreeGrafter"/>
</dbReference>
<dbReference type="Proteomes" id="UP001153069">
    <property type="component" value="Unassembled WGS sequence"/>
</dbReference>
<comment type="cofactor">
    <cofactor evidence="6">
        <name>Mg(2+)</name>
        <dbReference type="ChEBI" id="CHEBI:18420"/>
    </cofactor>
    <cofactor evidence="6">
        <name>Mn(2+)</name>
        <dbReference type="ChEBI" id="CHEBI:29035"/>
    </cofactor>
    <text evidence="6">Probably binds two magnesium or manganese ions per subunit.</text>
</comment>
<keyword evidence="2 6" id="KW-0479">Metal-binding</keyword>
<feature type="binding site" evidence="6">
    <location>
        <position position="263"/>
    </location>
    <ligand>
        <name>Mg(2+)</name>
        <dbReference type="ChEBI" id="CHEBI:18420"/>
        <label>1</label>
    </ligand>
</feature>
<keyword evidence="10" id="KW-0540">Nuclease</keyword>
<feature type="region of interest" description="Disordered" evidence="8">
    <location>
        <begin position="1"/>
        <end position="22"/>
    </location>
</feature>
<evidence type="ECO:0000256" key="2">
    <source>
        <dbReference type="ARBA" id="ARBA00022723"/>
    </source>
</evidence>
<dbReference type="OrthoDB" id="498125at2759"/>
<dbReference type="AlphaFoldDB" id="A0A9N8EAR8"/>
<evidence type="ECO:0000256" key="7">
    <source>
        <dbReference type="PIRSR" id="PIRSR604808-3"/>
    </source>
</evidence>
<dbReference type="InterPro" id="IPR005135">
    <property type="entry name" value="Endo/exonuclease/phosphatase"/>
</dbReference>
<feature type="site" description="Important for catalytic activity" evidence="7">
    <location>
        <position position="400"/>
    </location>
</feature>
<evidence type="ECO:0000256" key="4">
    <source>
        <dbReference type="ARBA" id="ARBA00022842"/>
    </source>
</evidence>
<dbReference type="Pfam" id="PF03372">
    <property type="entry name" value="Exo_endo_phos"/>
    <property type="match status" value="2"/>
</dbReference>
<dbReference type="GO" id="GO:0008081">
    <property type="term" value="F:phosphoric diester hydrolase activity"/>
    <property type="evidence" value="ECO:0007669"/>
    <property type="project" value="TreeGrafter"/>
</dbReference>
<sequence length="446" mass="50876">MSSSDGSDDEGPPLKRQKGSGPTTFLSWNANGLVSRCVHNNRELAKMVHETDPDVMCIQEVRIKALNSGDQGTPHTTDYKLVEDTMESTIFHKYQKHWSLADRKYSGTLTFVHKRVQHNSNDVAFTTQSALSMLLKKYNLTREDIGLSASPVKKQKEPAKKQTSMKSFFAPKGKTNNAAGSSSVKFASHQLDGRFQFLSFPNFDLINTYQPNNGTKQESFQRRRDWDRDMKELLKYRLKILKKVASSTADKSAGERPLIWCGDMNVAKEYRDGTHWEQREPGKGNDSEGKGIYEWWRDEKKCLSNGLGKKVDPSRHPDDKGIPSFTTNERKRFIDILETADLDDVWRTLHPNGIEADSEEPKKRTFKTEWDKPNWTWRGHLSNNGNTFSSKYEGKGQRLDYFLLSPSTLTSQVVLECDILGYGVDRQGHFCGSDHSSIILRLKRPL</sequence>
<evidence type="ECO:0000256" key="6">
    <source>
        <dbReference type="PIRSR" id="PIRSR604808-2"/>
    </source>
</evidence>
<dbReference type="GO" id="GO:0008311">
    <property type="term" value="F:double-stranded DNA 3'-5' DNA exonuclease activity"/>
    <property type="evidence" value="ECO:0007669"/>
    <property type="project" value="TreeGrafter"/>
</dbReference>
<feature type="active site" description="Proton donor/acceptor" evidence="5">
    <location>
        <position position="263"/>
    </location>
</feature>
<feature type="site" description="Interaction with DNA substrate" evidence="7">
    <location>
        <position position="435"/>
    </location>
</feature>
<organism evidence="10 11">
    <name type="scientific">Seminavis robusta</name>
    <dbReference type="NCBI Taxonomy" id="568900"/>
    <lineage>
        <taxon>Eukaryota</taxon>
        <taxon>Sar</taxon>
        <taxon>Stramenopiles</taxon>
        <taxon>Ochrophyta</taxon>
        <taxon>Bacillariophyta</taxon>
        <taxon>Bacillariophyceae</taxon>
        <taxon>Bacillariophycidae</taxon>
        <taxon>Naviculales</taxon>
        <taxon>Naviculaceae</taxon>
        <taxon>Seminavis</taxon>
    </lineage>
</organism>
<accession>A0A9N8EAR8</accession>
<dbReference type="EMBL" id="CAICTM010000694">
    <property type="protein sequence ID" value="CAB9515135.1"/>
    <property type="molecule type" value="Genomic_DNA"/>
</dbReference>
<feature type="binding site" evidence="6">
    <location>
        <position position="435"/>
    </location>
    <ligand>
        <name>Mg(2+)</name>
        <dbReference type="ChEBI" id="CHEBI:18420"/>
        <label>1</label>
    </ligand>
</feature>
<keyword evidence="11" id="KW-1185">Reference proteome</keyword>
<dbReference type="GO" id="GO:0003906">
    <property type="term" value="F:DNA-(apurinic or apyrimidinic site) endonuclease activity"/>
    <property type="evidence" value="ECO:0007669"/>
    <property type="project" value="TreeGrafter"/>
</dbReference>
<feature type="compositionally biased region" description="Acidic residues" evidence="8">
    <location>
        <begin position="1"/>
        <end position="11"/>
    </location>
</feature>
<protein>
    <submittedName>
        <fullName evidence="10">Endonuclease/Exonuclease/phosphatase family</fullName>
    </submittedName>
</protein>
<feature type="domain" description="Endonuclease/exonuclease/phosphatase" evidence="9">
    <location>
        <begin position="26"/>
        <end position="118"/>
    </location>
</feature>
<dbReference type="GO" id="GO:0006284">
    <property type="term" value="P:base-excision repair"/>
    <property type="evidence" value="ECO:0007669"/>
    <property type="project" value="TreeGrafter"/>
</dbReference>
<name>A0A9N8EAR8_9STRA</name>
<comment type="similarity">
    <text evidence="1">Belongs to the DNA repair enzymes AP/ExoA family.</text>
</comment>
<feature type="binding site" evidence="6">
    <location>
        <position position="434"/>
    </location>
    <ligand>
        <name>Mg(2+)</name>
        <dbReference type="ChEBI" id="CHEBI:18420"/>
        <label>1</label>
    </ligand>
</feature>
<evidence type="ECO:0000259" key="9">
    <source>
        <dbReference type="Pfam" id="PF03372"/>
    </source>
</evidence>
<feature type="binding site" evidence="6">
    <location>
        <position position="29"/>
    </location>
    <ligand>
        <name>Mg(2+)</name>
        <dbReference type="ChEBI" id="CHEBI:18420"/>
        <label>1</label>
    </ligand>
</feature>
<evidence type="ECO:0000313" key="11">
    <source>
        <dbReference type="Proteomes" id="UP001153069"/>
    </source>
</evidence>
<dbReference type="Gene3D" id="3.60.10.10">
    <property type="entry name" value="Endonuclease/exonuclease/phosphatase"/>
    <property type="match status" value="1"/>
</dbReference>
<feature type="site" description="Transition state stabilizer" evidence="7">
    <location>
        <position position="265"/>
    </location>
</feature>
<dbReference type="PANTHER" id="PTHR22748">
    <property type="entry name" value="AP ENDONUCLEASE"/>
    <property type="match status" value="1"/>
</dbReference>
<keyword evidence="10" id="KW-0255">Endonuclease</keyword>
<feature type="active site" description="Proton acceptor" evidence="5">
    <location>
        <position position="435"/>
    </location>
</feature>
<reference evidence="10" key="1">
    <citation type="submission" date="2020-06" db="EMBL/GenBank/DDBJ databases">
        <authorList>
            <consortium name="Plant Systems Biology data submission"/>
        </authorList>
    </citation>
    <scope>NUCLEOTIDE SEQUENCE</scope>
    <source>
        <strain evidence="10">D6</strain>
    </source>
</reference>
<keyword evidence="4 6" id="KW-0460">Magnesium</keyword>
<gene>
    <name evidence="10" type="ORF">SEMRO_695_G188790.1</name>
</gene>
<dbReference type="SUPFAM" id="SSF56219">
    <property type="entry name" value="DNase I-like"/>
    <property type="match status" value="1"/>
</dbReference>
<feature type="binding site" evidence="6">
    <location>
        <position position="265"/>
    </location>
    <ligand>
        <name>Mg(2+)</name>
        <dbReference type="ChEBI" id="CHEBI:18420"/>
        <label>1</label>
    </ligand>
</feature>
<feature type="binding site" evidence="6">
    <location>
        <position position="60"/>
    </location>
    <ligand>
        <name>Mg(2+)</name>
        <dbReference type="ChEBI" id="CHEBI:18420"/>
        <label>1</label>
    </ligand>
</feature>
<dbReference type="PROSITE" id="PS51435">
    <property type="entry name" value="AP_NUCLEASE_F1_4"/>
    <property type="match status" value="1"/>
</dbReference>
<comment type="caution">
    <text evidence="10">The sequence shown here is derived from an EMBL/GenBank/DDBJ whole genome shotgun (WGS) entry which is preliminary data.</text>
</comment>
<evidence type="ECO:0000256" key="5">
    <source>
        <dbReference type="PIRSR" id="PIRSR604808-1"/>
    </source>
</evidence>
<evidence type="ECO:0000313" key="10">
    <source>
        <dbReference type="EMBL" id="CAB9515135.1"/>
    </source>
</evidence>
<evidence type="ECO:0000256" key="1">
    <source>
        <dbReference type="ARBA" id="ARBA00007092"/>
    </source>
</evidence>
<proteinExistence type="inferred from homology"/>
<keyword evidence="3" id="KW-0378">Hydrolase</keyword>
<keyword evidence="6" id="KW-0464">Manganese</keyword>
<dbReference type="PANTHER" id="PTHR22748:SF10">
    <property type="entry name" value="DNA-(APURINIC OR APYRIMIDINIC SITE) ENDONUCLEASE"/>
    <property type="match status" value="1"/>
</dbReference>